<reference evidence="12 13" key="1">
    <citation type="journal article" date="2021" name="Elife">
        <title>Chloroplast acquisition without the gene transfer in kleptoplastic sea slugs, Plakobranchus ocellatus.</title>
        <authorList>
            <person name="Maeda T."/>
            <person name="Takahashi S."/>
            <person name="Yoshida T."/>
            <person name="Shimamura S."/>
            <person name="Takaki Y."/>
            <person name="Nagai Y."/>
            <person name="Toyoda A."/>
            <person name="Suzuki Y."/>
            <person name="Arimoto A."/>
            <person name="Ishii H."/>
            <person name="Satoh N."/>
            <person name="Nishiyama T."/>
            <person name="Hasebe M."/>
            <person name="Maruyama T."/>
            <person name="Minagawa J."/>
            <person name="Obokata J."/>
            <person name="Shigenobu S."/>
        </authorList>
    </citation>
    <scope>NUCLEOTIDE SEQUENCE [LARGE SCALE GENOMIC DNA]</scope>
</reference>
<dbReference type="PANTHER" id="PTHR10822:SF30">
    <property type="entry name" value="DALLY-LIKE, ISOFORM A"/>
    <property type="match status" value="1"/>
</dbReference>
<evidence type="ECO:0000256" key="9">
    <source>
        <dbReference type="ARBA" id="ARBA00023207"/>
    </source>
</evidence>
<dbReference type="GO" id="GO:0009966">
    <property type="term" value="P:regulation of signal transduction"/>
    <property type="evidence" value="ECO:0007669"/>
    <property type="project" value="InterPro"/>
</dbReference>
<dbReference type="AlphaFoldDB" id="A0AAV4E084"/>
<accession>A0AAV4E084</accession>
<keyword evidence="10" id="KW-0449">Lipoprotein</keyword>
<dbReference type="PANTHER" id="PTHR10822">
    <property type="entry name" value="GLYPICAN"/>
    <property type="match status" value="1"/>
</dbReference>
<keyword evidence="5" id="KW-0732">Signal</keyword>
<dbReference type="GO" id="GO:1905475">
    <property type="term" value="P:regulation of protein localization to membrane"/>
    <property type="evidence" value="ECO:0007669"/>
    <property type="project" value="TreeGrafter"/>
</dbReference>
<protein>
    <submittedName>
        <fullName evidence="12">Glypican-4</fullName>
    </submittedName>
</protein>
<dbReference type="EMBL" id="BLXT01008548">
    <property type="protein sequence ID" value="GFO49938.1"/>
    <property type="molecule type" value="Genomic_DNA"/>
</dbReference>
<evidence type="ECO:0000313" key="12">
    <source>
        <dbReference type="EMBL" id="GFO49938.1"/>
    </source>
</evidence>
<keyword evidence="4" id="KW-0336">GPI-anchor</keyword>
<dbReference type="GO" id="GO:0005576">
    <property type="term" value="C:extracellular region"/>
    <property type="evidence" value="ECO:0007669"/>
    <property type="project" value="TreeGrafter"/>
</dbReference>
<dbReference type="Proteomes" id="UP000735302">
    <property type="component" value="Unassembled WGS sequence"/>
</dbReference>
<keyword evidence="3" id="KW-1003">Cell membrane</keyword>
<evidence type="ECO:0000256" key="4">
    <source>
        <dbReference type="ARBA" id="ARBA00022622"/>
    </source>
</evidence>
<evidence type="ECO:0000256" key="2">
    <source>
        <dbReference type="ARBA" id="ARBA00010260"/>
    </source>
</evidence>
<sequence>MFRKNKWGGKAMMSVTDALDMVASRLNGPFNIESVVTPIDVEISEAIMTLQDDGAEFSKKVTPAFLSFLPTMMLGIT</sequence>
<keyword evidence="8" id="KW-0325">Glycoprotein</keyword>
<keyword evidence="9" id="KW-0357">Heparan sulfate</keyword>
<keyword evidence="13" id="KW-1185">Reference proteome</keyword>
<comment type="caution">
    <text evidence="12">The sequence shown here is derived from an EMBL/GenBank/DDBJ whole genome shotgun (WGS) entry which is preliminary data.</text>
</comment>
<dbReference type="GO" id="GO:0016477">
    <property type="term" value="P:cell migration"/>
    <property type="evidence" value="ECO:0007669"/>
    <property type="project" value="TreeGrafter"/>
</dbReference>
<evidence type="ECO:0000256" key="5">
    <source>
        <dbReference type="ARBA" id="ARBA00022729"/>
    </source>
</evidence>
<dbReference type="GO" id="GO:0045202">
    <property type="term" value="C:synapse"/>
    <property type="evidence" value="ECO:0007669"/>
    <property type="project" value="TreeGrafter"/>
</dbReference>
<evidence type="ECO:0000256" key="1">
    <source>
        <dbReference type="ARBA" id="ARBA00004609"/>
    </source>
</evidence>
<keyword evidence="7" id="KW-0472">Membrane</keyword>
<keyword evidence="6" id="KW-0654">Proteoglycan</keyword>
<name>A0AAV4E084_9GAST</name>
<evidence type="ECO:0000256" key="7">
    <source>
        <dbReference type="ARBA" id="ARBA00023136"/>
    </source>
</evidence>
<evidence type="ECO:0000256" key="10">
    <source>
        <dbReference type="ARBA" id="ARBA00023288"/>
    </source>
</evidence>
<comment type="subcellular location">
    <subcellularLocation>
        <location evidence="1">Cell membrane</location>
        <topology evidence="1">Lipid-anchor</topology>
        <topology evidence="1">GPI-anchor</topology>
    </subcellularLocation>
</comment>
<dbReference type="GO" id="GO:0009986">
    <property type="term" value="C:cell surface"/>
    <property type="evidence" value="ECO:0007669"/>
    <property type="project" value="TreeGrafter"/>
</dbReference>
<comment type="similarity">
    <text evidence="2 11">Belongs to the glypican family.</text>
</comment>
<dbReference type="InterPro" id="IPR001863">
    <property type="entry name" value="Glypican"/>
</dbReference>
<dbReference type="GO" id="GO:0005886">
    <property type="term" value="C:plasma membrane"/>
    <property type="evidence" value="ECO:0007669"/>
    <property type="project" value="UniProtKB-SubCell"/>
</dbReference>
<evidence type="ECO:0000256" key="6">
    <source>
        <dbReference type="ARBA" id="ARBA00022974"/>
    </source>
</evidence>
<gene>
    <name evidence="12" type="ORF">PoB_007644300</name>
</gene>
<evidence type="ECO:0000256" key="8">
    <source>
        <dbReference type="ARBA" id="ARBA00023180"/>
    </source>
</evidence>
<evidence type="ECO:0000256" key="11">
    <source>
        <dbReference type="RuleBase" id="RU003518"/>
    </source>
</evidence>
<evidence type="ECO:0000256" key="3">
    <source>
        <dbReference type="ARBA" id="ARBA00022475"/>
    </source>
</evidence>
<evidence type="ECO:0000313" key="13">
    <source>
        <dbReference type="Proteomes" id="UP000735302"/>
    </source>
</evidence>
<proteinExistence type="inferred from homology"/>
<dbReference type="GO" id="GO:0098552">
    <property type="term" value="C:side of membrane"/>
    <property type="evidence" value="ECO:0007669"/>
    <property type="project" value="UniProtKB-KW"/>
</dbReference>
<dbReference type="Pfam" id="PF01153">
    <property type="entry name" value="Glypican"/>
    <property type="match status" value="1"/>
</dbReference>
<organism evidence="12 13">
    <name type="scientific">Plakobranchus ocellatus</name>
    <dbReference type="NCBI Taxonomy" id="259542"/>
    <lineage>
        <taxon>Eukaryota</taxon>
        <taxon>Metazoa</taxon>
        <taxon>Spiralia</taxon>
        <taxon>Lophotrochozoa</taxon>
        <taxon>Mollusca</taxon>
        <taxon>Gastropoda</taxon>
        <taxon>Heterobranchia</taxon>
        <taxon>Euthyneura</taxon>
        <taxon>Panpulmonata</taxon>
        <taxon>Sacoglossa</taxon>
        <taxon>Placobranchoidea</taxon>
        <taxon>Plakobranchidae</taxon>
        <taxon>Plakobranchus</taxon>
    </lineage>
</organism>